<dbReference type="OrthoDB" id="2005728at2"/>
<organism evidence="3 4">
    <name type="scientific">Sporobacter termitidis DSM 10068</name>
    <dbReference type="NCBI Taxonomy" id="1123282"/>
    <lineage>
        <taxon>Bacteria</taxon>
        <taxon>Bacillati</taxon>
        <taxon>Bacillota</taxon>
        <taxon>Clostridia</taxon>
        <taxon>Eubacteriales</taxon>
        <taxon>Oscillospiraceae</taxon>
        <taxon>Sporobacter</taxon>
    </lineage>
</organism>
<protein>
    <recommendedName>
        <fullName evidence="2">DUF8180 domain-containing protein</fullName>
    </recommendedName>
</protein>
<feature type="domain" description="DUF8180" evidence="2">
    <location>
        <begin position="48"/>
        <end position="104"/>
    </location>
</feature>
<evidence type="ECO:0000313" key="3">
    <source>
        <dbReference type="EMBL" id="SHI18368.1"/>
    </source>
</evidence>
<dbReference type="RefSeq" id="WP_073080931.1">
    <property type="nucleotide sequence ID" value="NZ_FQXV01000012.1"/>
</dbReference>
<dbReference type="AlphaFoldDB" id="A0A1M5Z2M3"/>
<gene>
    <name evidence="3" type="ORF">SAMN02745823_03138</name>
</gene>
<accession>A0A1M5Z2M3</accession>
<dbReference type="STRING" id="1123282.SAMN02745823_03138"/>
<name>A0A1M5Z2M3_9FIRM</name>
<evidence type="ECO:0000313" key="4">
    <source>
        <dbReference type="Proteomes" id="UP000183995"/>
    </source>
</evidence>
<evidence type="ECO:0000256" key="1">
    <source>
        <dbReference type="SAM" id="MobiDB-lite"/>
    </source>
</evidence>
<dbReference type="Proteomes" id="UP000183995">
    <property type="component" value="Unassembled WGS sequence"/>
</dbReference>
<dbReference type="EMBL" id="FQXV01000012">
    <property type="protein sequence ID" value="SHI18368.1"/>
    <property type="molecule type" value="Genomic_DNA"/>
</dbReference>
<keyword evidence="4" id="KW-1185">Reference proteome</keyword>
<dbReference type="InterPro" id="IPR058493">
    <property type="entry name" value="DUF8180"/>
</dbReference>
<reference evidence="3 4" key="1">
    <citation type="submission" date="2016-11" db="EMBL/GenBank/DDBJ databases">
        <authorList>
            <person name="Jaros S."/>
            <person name="Januszkiewicz K."/>
            <person name="Wedrychowicz H."/>
        </authorList>
    </citation>
    <scope>NUCLEOTIDE SEQUENCE [LARGE SCALE GENOMIC DNA]</scope>
    <source>
        <strain evidence="3 4">DSM 10068</strain>
    </source>
</reference>
<proteinExistence type="predicted"/>
<evidence type="ECO:0000259" key="2">
    <source>
        <dbReference type="Pfam" id="PF26551"/>
    </source>
</evidence>
<feature type="region of interest" description="Disordered" evidence="1">
    <location>
        <begin position="1"/>
        <end position="42"/>
    </location>
</feature>
<sequence>MHDHDHNQDSHHEHDHDHASGHSHADEAHGHHHGGHDDLLKTKEEAAAFLQYTLQHNAHHDEELSGLVHSLQHLSLDKAAGEVASCIGALEEINARLEAVLKSLK</sequence>
<dbReference type="Pfam" id="PF26551">
    <property type="entry name" value="DUF8180"/>
    <property type="match status" value="1"/>
</dbReference>